<feature type="binding site" evidence="9">
    <location>
        <begin position="107"/>
        <end position="114"/>
    </location>
    <ligand>
        <name>ATP</name>
        <dbReference type="ChEBI" id="CHEBI:30616"/>
    </ligand>
</feature>
<dbReference type="STRING" id="1776334.APZ16_07075"/>
<dbReference type="Proteomes" id="UP000074294">
    <property type="component" value="Unassembled WGS sequence"/>
</dbReference>
<dbReference type="InterPro" id="IPR003583">
    <property type="entry name" value="Hlx-hairpin-Hlx_DNA-bd_motif"/>
</dbReference>
<dbReference type="AlphaFoldDB" id="A0A147JUH6"/>
<dbReference type="InterPro" id="IPR003593">
    <property type="entry name" value="AAA+_ATPase"/>
</dbReference>
<dbReference type="NCBIfam" id="NF003301">
    <property type="entry name" value="PRK04301.1"/>
    <property type="match status" value="1"/>
</dbReference>
<dbReference type="HAMAP" id="MF_00348">
    <property type="entry name" value="RadA_arch"/>
    <property type="match status" value="1"/>
</dbReference>
<dbReference type="InterPro" id="IPR027417">
    <property type="entry name" value="P-loop_NTPase"/>
</dbReference>
<evidence type="ECO:0000256" key="6">
    <source>
        <dbReference type="ARBA" id="ARBA00023125"/>
    </source>
</evidence>
<dbReference type="SMART" id="SM00382">
    <property type="entry name" value="AAA"/>
    <property type="match status" value="1"/>
</dbReference>
<organism evidence="13 14">
    <name type="scientific">Hadarchaeum yellowstonense</name>
    <dbReference type="NCBI Taxonomy" id="1776334"/>
    <lineage>
        <taxon>Archaea</taxon>
        <taxon>Methanobacteriati</taxon>
        <taxon>Candidatus Hadarchaeota</taxon>
        <taxon>Candidatus Hadarchaeia</taxon>
        <taxon>Candidatus Hadarchaeales</taxon>
        <taxon>Candidatus Hadarchaeaceae</taxon>
        <taxon>Candidatus Hadarchaeum</taxon>
    </lineage>
</organism>
<reference evidence="13 14" key="1">
    <citation type="journal article" date="2016" name="Nat. Microbiol.">
        <title>Genomic inference of the metabolism of cosmopolitan subsurface Archaea, Hadesarchaea.</title>
        <authorList>
            <person name="Baker B.J."/>
            <person name="Saw J.H."/>
            <person name="Lind A.E."/>
            <person name="Lazar C.S."/>
            <person name="Hinrichs K.-U."/>
            <person name="Teske A.P."/>
            <person name="Ettema T.J."/>
        </authorList>
    </citation>
    <scope>NUCLEOTIDE SEQUENCE [LARGE SCALE GENOMIC DNA]</scope>
</reference>
<evidence type="ECO:0000256" key="5">
    <source>
        <dbReference type="ARBA" id="ARBA00022840"/>
    </source>
</evidence>
<comment type="function">
    <text evidence="8 9 10">Involved in DNA repair and in homologous recombination. Binds and assemble on single-stranded DNA to form a nucleoprotein filament. Hydrolyzes ATP in a ssDNA-dependent manner and promotes DNA strand exchange between homologous DNA molecules.</text>
</comment>
<dbReference type="PANTHER" id="PTHR22942">
    <property type="entry name" value="RECA/RAD51/RADA DNA STRAND-PAIRING FAMILY MEMBER"/>
    <property type="match status" value="1"/>
</dbReference>
<dbReference type="InterPro" id="IPR020588">
    <property type="entry name" value="RecA_ATP-bd"/>
</dbReference>
<evidence type="ECO:0000256" key="7">
    <source>
        <dbReference type="ARBA" id="ARBA00023172"/>
    </source>
</evidence>
<evidence type="ECO:0000259" key="11">
    <source>
        <dbReference type="PROSITE" id="PS50162"/>
    </source>
</evidence>
<dbReference type="Pfam" id="PF14520">
    <property type="entry name" value="HHH_5"/>
    <property type="match status" value="1"/>
</dbReference>
<dbReference type="Gene3D" id="3.40.50.300">
    <property type="entry name" value="P-loop containing nucleotide triphosphate hydrolases"/>
    <property type="match status" value="1"/>
</dbReference>
<feature type="domain" description="RecA family profile 1" evidence="11">
    <location>
        <begin position="78"/>
        <end position="249"/>
    </location>
</feature>
<dbReference type="GO" id="GO:0006310">
    <property type="term" value="P:DNA recombination"/>
    <property type="evidence" value="ECO:0007669"/>
    <property type="project" value="UniProtKB-UniRule"/>
</dbReference>
<dbReference type="InterPro" id="IPR010995">
    <property type="entry name" value="DNA_repair_Rad51/TF_NusA_a-hlx"/>
</dbReference>
<keyword evidence="7 9" id="KW-0233">DNA recombination</keyword>
<evidence type="ECO:0000256" key="8">
    <source>
        <dbReference type="ARBA" id="ARBA00025684"/>
    </source>
</evidence>
<keyword evidence="5 9" id="KW-0067">ATP-binding</keyword>
<comment type="caution">
    <text evidence="13">The sequence shown here is derived from an EMBL/GenBank/DDBJ whole genome shotgun (WGS) entry which is preliminary data.</text>
</comment>
<proteinExistence type="inferred from homology"/>
<evidence type="ECO:0000256" key="10">
    <source>
        <dbReference type="PIRNR" id="PIRNR005856"/>
    </source>
</evidence>
<dbReference type="Gene3D" id="1.10.150.20">
    <property type="entry name" value="5' to 3' exonuclease, C-terminal subdomain"/>
    <property type="match status" value="1"/>
</dbReference>
<keyword evidence="3 9" id="KW-0547">Nucleotide-binding</keyword>
<evidence type="ECO:0000256" key="4">
    <source>
        <dbReference type="ARBA" id="ARBA00022763"/>
    </source>
</evidence>
<comment type="similarity">
    <text evidence="1 9 10">Belongs to the eukaryotic RecA-like protein family.</text>
</comment>
<dbReference type="InterPro" id="IPR016467">
    <property type="entry name" value="DNA_recomb/repair_RecA-like"/>
</dbReference>
<dbReference type="NCBIfam" id="TIGR02236">
    <property type="entry name" value="recomb_radA"/>
    <property type="match status" value="1"/>
</dbReference>
<evidence type="ECO:0000256" key="2">
    <source>
        <dbReference type="ARBA" id="ARBA00018144"/>
    </source>
</evidence>
<dbReference type="InterPro" id="IPR011938">
    <property type="entry name" value="DNA_recomb/repair_RadA"/>
</dbReference>
<dbReference type="PROSITE" id="PS50163">
    <property type="entry name" value="RECA_3"/>
    <property type="match status" value="1"/>
</dbReference>
<keyword evidence="6 9" id="KW-0238">DNA-binding</keyword>
<evidence type="ECO:0000256" key="9">
    <source>
        <dbReference type="HAMAP-Rule" id="MF_00348"/>
    </source>
</evidence>
<dbReference type="InterPro" id="IPR013632">
    <property type="entry name" value="Rad51_C"/>
</dbReference>
<evidence type="ECO:0000313" key="14">
    <source>
        <dbReference type="Proteomes" id="UP000074294"/>
    </source>
</evidence>
<dbReference type="SMART" id="SM00278">
    <property type="entry name" value="HhH1"/>
    <property type="match status" value="2"/>
</dbReference>
<keyword evidence="4 9" id="KW-0227">DNA damage</keyword>
<dbReference type="GO" id="GO:0140664">
    <property type="term" value="F:ATP-dependent DNA damage sensor activity"/>
    <property type="evidence" value="ECO:0007669"/>
    <property type="project" value="InterPro"/>
</dbReference>
<feature type="domain" description="RecA family profile 2" evidence="12">
    <location>
        <begin position="254"/>
        <end position="313"/>
    </location>
</feature>
<dbReference type="GO" id="GO:0005524">
    <property type="term" value="F:ATP binding"/>
    <property type="evidence" value="ECO:0007669"/>
    <property type="project" value="UniProtKB-UniRule"/>
</dbReference>
<gene>
    <name evidence="9" type="primary">radA</name>
    <name evidence="13" type="ORF">APZ16_07075</name>
</gene>
<name>A0A147JUH6_HADYE</name>
<dbReference type="PIRSF" id="PIRSF005856">
    <property type="entry name" value="Rad51"/>
    <property type="match status" value="1"/>
</dbReference>
<dbReference type="PROSITE" id="PS50162">
    <property type="entry name" value="RECA_2"/>
    <property type="match status" value="1"/>
</dbReference>
<dbReference type="PANTHER" id="PTHR22942:SF30">
    <property type="entry name" value="MEIOTIC RECOMBINATION PROTEIN DMC1_LIM15 HOMOLOG"/>
    <property type="match status" value="1"/>
</dbReference>
<protein>
    <recommendedName>
        <fullName evidence="2 9">DNA repair and recombination protein RadA</fullName>
    </recommendedName>
</protein>
<dbReference type="SUPFAM" id="SSF47794">
    <property type="entry name" value="Rad51 N-terminal domain-like"/>
    <property type="match status" value="1"/>
</dbReference>
<dbReference type="GO" id="GO:0006281">
    <property type="term" value="P:DNA repair"/>
    <property type="evidence" value="ECO:0007669"/>
    <property type="project" value="UniProtKB-UniRule"/>
</dbReference>
<evidence type="ECO:0000256" key="1">
    <source>
        <dbReference type="ARBA" id="ARBA00008050"/>
    </source>
</evidence>
<accession>A0A147JUH6</accession>
<dbReference type="FunFam" id="3.40.50.300:FF:002052">
    <property type="entry name" value="DNA repair protein RAD51 homolog"/>
    <property type="match status" value="1"/>
</dbReference>
<dbReference type="Pfam" id="PF08423">
    <property type="entry name" value="Rad51"/>
    <property type="match status" value="1"/>
</dbReference>
<dbReference type="SUPFAM" id="SSF52540">
    <property type="entry name" value="P-loop containing nucleoside triphosphate hydrolases"/>
    <property type="match status" value="1"/>
</dbReference>
<dbReference type="GO" id="GO:0003684">
    <property type="term" value="F:damaged DNA binding"/>
    <property type="evidence" value="ECO:0007669"/>
    <property type="project" value="UniProtKB-UniRule"/>
</dbReference>
<sequence>MMAMVELEELEGVGPAIAEKLRSAGYDSIESIAVATAGDLMEAAEIGLRVAMKVINSAREASKMGYEKALEVLERRKHLGRITTGSQLLDKIIGGGIETQGVTEFFGEFGSGKSQIAHQLCVNVQLPPEQGGLSGKAVYIDTENTFRPERISQMAMALGEDPQKILDGIYVARAHTTDHQMLLAEKAAEIAKNDGVRLLVIDSLTALFRTEYCGRGALAERQQKLGRHIAELHKLAELNDMAVFVTNQVQARPDVFFGDPTKPVGGHVLGHAVTARVYLRKGKANMRTAQLVDHPGLPPESATFQITEAGIRD</sequence>
<dbReference type="InterPro" id="IPR020587">
    <property type="entry name" value="RecA_monomer-monomer_interface"/>
</dbReference>
<evidence type="ECO:0000256" key="3">
    <source>
        <dbReference type="ARBA" id="ARBA00022741"/>
    </source>
</evidence>
<dbReference type="EMBL" id="LQMQ01000047">
    <property type="protein sequence ID" value="KUO40168.1"/>
    <property type="molecule type" value="Genomic_DNA"/>
</dbReference>
<evidence type="ECO:0000259" key="12">
    <source>
        <dbReference type="PROSITE" id="PS50163"/>
    </source>
</evidence>
<evidence type="ECO:0000313" key="13">
    <source>
        <dbReference type="EMBL" id="KUO40168.1"/>
    </source>
</evidence>